<evidence type="ECO:0000313" key="5">
    <source>
        <dbReference type="Proteomes" id="UP000050417"/>
    </source>
</evidence>
<sequence>MLIRNAQQEDARAIALVRVDSWRTTYRGLLPASFLNGLSYRDVEHYWNGILADPAQHGWAFVAEADGGQVVGFSLCGRTRDPLLPLEGELFALYLLQSHQRRGIGRQLFLAAVNQLRRAKLRGMLVWALETNQTARAFYERMGGVPAGQKNAVFGGMRVIQVAYRWDDLSQWDAESP</sequence>
<name>A0A0P6XP07_9CHLR</name>
<evidence type="ECO:0000313" key="4">
    <source>
        <dbReference type="EMBL" id="KPL76992.1"/>
    </source>
</evidence>
<dbReference type="Gene3D" id="3.40.630.30">
    <property type="match status" value="1"/>
</dbReference>
<dbReference type="PANTHER" id="PTHR43877:SF1">
    <property type="entry name" value="ACETYLTRANSFERASE"/>
    <property type="match status" value="1"/>
</dbReference>
<dbReference type="EMBL" id="LGCL01000024">
    <property type="protein sequence ID" value="KPL76992.1"/>
    <property type="molecule type" value="Genomic_DNA"/>
</dbReference>
<evidence type="ECO:0000256" key="1">
    <source>
        <dbReference type="ARBA" id="ARBA00022679"/>
    </source>
</evidence>
<dbReference type="AlphaFoldDB" id="A0A0P6XP07"/>
<dbReference type="InterPro" id="IPR050832">
    <property type="entry name" value="Bact_Acetyltransf"/>
</dbReference>
<keyword evidence="2" id="KW-0012">Acyltransferase</keyword>
<dbReference type="InterPro" id="IPR000182">
    <property type="entry name" value="GNAT_dom"/>
</dbReference>
<proteinExistence type="predicted"/>
<dbReference type="SUPFAM" id="SSF55729">
    <property type="entry name" value="Acyl-CoA N-acyltransferases (Nat)"/>
    <property type="match status" value="1"/>
</dbReference>
<comment type="caution">
    <text evidence="4">The sequence shown here is derived from an EMBL/GenBank/DDBJ whole genome shotgun (WGS) entry which is preliminary data.</text>
</comment>
<accession>A0A0P6XP07</accession>
<dbReference type="STRING" id="1134406.ADN00_10475"/>
<feature type="domain" description="N-acetyltransferase" evidence="3">
    <location>
        <begin position="1"/>
        <end position="171"/>
    </location>
</feature>
<dbReference type="GO" id="GO:0016747">
    <property type="term" value="F:acyltransferase activity, transferring groups other than amino-acyl groups"/>
    <property type="evidence" value="ECO:0007669"/>
    <property type="project" value="InterPro"/>
</dbReference>
<dbReference type="RefSeq" id="WP_075062949.1">
    <property type="nucleotide sequence ID" value="NZ_LGCL01000024.1"/>
</dbReference>
<keyword evidence="5" id="KW-1185">Reference proteome</keyword>
<dbReference type="CDD" id="cd04301">
    <property type="entry name" value="NAT_SF"/>
    <property type="match status" value="1"/>
</dbReference>
<dbReference type="Proteomes" id="UP000050417">
    <property type="component" value="Unassembled WGS sequence"/>
</dbReference>
<evidence type="ECO:0000256" key="2">
    <source>
        <dbReference type="ARBA" id="ARBA00023315"/>
    </source>
</evidence>
<dbReference type="OrthoDB" id="5292888at2"/>
<gene>
    <name evidence="4" type="ORF">ADN00_10475</name>
</gene>
<dbReference type="InterPro" id="IPR016181">
    <property type="entry name" value="Acyl_CoA_acyltransferase"/>
</dbReference>
<dbReference type="PROSITE" id="PS51186">
    <property type="entry name" value="GNAT"/>
    <property type="match status" value="1"/>
</dbReference>
<dbReference type="Pfam" id="PF00583">
    <property type="entry name" value="Acetyltransf_1"/>
    <property type="match status" value="1"/>
</dbReference>
<organism evidence="4 5">
    <name type="scientific">Ornatilinea apprima</name>
    <dbReference type="NCBI Taxonomy" id="1134406"/>
    <lineage>
        <taxon>Bacteria</taxon>
        <taxon>Bacillati</taxon>
        <taxon>Chloroflexota</taxon>
        <taxon>Anaerolineae</taxon>
        <taxon>Anaerolineales</taxon>
        <taxon>Anaerolineaceae</taxon>
        <taxon>Ornatilinea</taxon>
    </lineage>
</organism>
<keyword evidence="1" id="KW-0808">Transferase</keyword>
<reference evidence="4 5" key="1">
    <citation type="submission" date="2015-07" db="EMBL/GenBank/DDBJ databases">
        <title>Genome sequence of Ornatilinea apprima DSM 23815.</title>
        <authorList>
            <person name="Hemp J."/>
            <person name="Ward L.M."/>
            <person name="Pace L.A."/>
            <person name="Fischer W.W."/>
        </authorList>
    </citation>
    <scope>NUCLEOTIDE SEQUENCE [LARGE SCALE GENOMIC DNA]</scope>
    <source>
        <strain evidence="4 5">P3M-1</strain>
    </source>
</reference>
<protein>
    <recommendedName>
        <fullName evidence="3">N-acetyltransferase domain-containing protein</fullName>
    </recommendedName>
</protein>
<evidence type="ECO:0000259" key="3">
    <source>
        <dbReference type="PROSITE" id="PS51186"/>
    </source>
</evidence>
<dbReference type="PANTHER" id="PTHR43877">
    <property type="entry name" value="AMINOALKYLPHOSPHONATE N-ACETYLTRANSFERASE-RELATED-RELATED"/>
    <property type="match status" value="1"/>
</dbReference>